<organism evidence="1 2">
    <name type="scientific">Eumeta variegata</name>
    <name type="common">Bagworm moth</name>
    <name type="synonym">Eumeta japonica</name>
    <dbReference type="NCBI Taxonomy" id="151549"/>
    <lineage>
        <taxon>Eukaryota</taxon>
        <taxon>Metazoa</taxon>
        <taxon>Ecdysozoa</taxon>
        <taxon>Arthropoda</taxon>
        <taxon>Hexapoda</taxon>
        <taxon>Insecta</taxon>
        <taxon>Pterygota</taxon>
        <taxon>Neoptera</taxon>
        <taxon>Endopterygota</taxon>
        <taxon>Lepidoptera</taxon>
        <taxon>Glossata</taxon>
        <taxon>Ditrysia</taxon>
        <taxon>Tineoidea</taxon>
        <taxon>Psychidae</taxon>
        <taxon>Oiketicinae</taxon>
        <taxon>Eumeta</taxon>
    </lineage>
</organism>
<dbReference type="Proteomes" id="UP000299102">
    <property type="component" value="Unassembled WGS sequence"/>
</dbReference>
<dbReference type="EMBL" id="BGZK01003165">
    <property type="protein sequence ID" value="GBP98562.1"/>
    <property type="molecule type" value="Genomic_DNA"/>
</dbReference>
<reference evidence="1 2" key="1">
    <citation type="journal article" date="2019" name="Commun. Biol.">
        <title>The bagworm genome reveals a unique fibroin gene that provides high tensile strength.</title>
        <authorList>
            <person name="Kono N."/>
            <person name="Nakamura H."/>
            <person name="Ohtoshi R."/>
            <person name="Tomita M."/>
            <person name="Numata K."/>
            <person name="Arakawa K."/>
        </authorList>
    </citation>
    <scope>NUCLEOTIDE SEQUENCE [LARGE SCALE GENOMIC DNA]</scope>
</reference>
<accession>A0A4C2AFN8</accession>
<evidence type="ECO:0000313" key="1">
    <source>
        <dbReference type="EMBL" id="GBP98562.1"/>
    </source>
</evidence>
<sequence length="88" mass="9935">MYRGDRLFRRALDVTACSSALLDREEEWQVVLTFSDQNAVTFAVRRGRQSHPRPPTGTQAYNTTKARWSEFGAAMGAALTERTLTVEI</sequence>
<evidence type="ECO:0000313" key="2">
    <source>
        <dbReference type="Proteomes" id="UP000299102"/>
    </source>
</evidence>
<name>A0A4C2AFN8_EUMVA</name>
<gene>
    <name evidence="1" type="ORF">EVAR_103903_1</name>
</gene>
<protein>
    <submittedName>
        <fullName evidence="1">Uncharacterized protein</fullName>
    </submittedName>
</protein>
<proteinExistence type="predicted"/>
<dbReference type="OrthoDB" id="411871at2759"/>
<comment type="caution">
    <text evidence="1">The sequence shown here is derived from an EMBL/GenBank/DDBJ whole genome shotgun (WGS) entry which is preliminary data.</text>
</comment>
<keyword evidence="2" id="KW-1185">Reference proteome</keyword>
<dbReference type="AlphaFoldDB" id="A0A4C2AFN8"/>